<dbReference type="Proteomes" id="UP001209878">
    <property type="component" value="Unassembled WGS sequence"/>
</dbReference>
<name>A0AAD9N9N0_RIDPI</name>
<keyword evidence="2" id="KW-1185">Reference proteome</keyword>
<dbReference type="AlphaFoldDB" id="A0AAD9N9N0"/>
<evidence type="ECO:0000313" key="2">
    <source>
        <dbReference type="Proteomes" id="UP001209878"/>
    </source>
</evidence>
<proteinExistence type="predicted"/>
<protein>
    <submittedName>
        <fullName evidence="1">Uncharacterized protein</fullName>
    </submittedName>
</protein>
<sequence>YFLVNFDSSGTVLPSLLDHLQRDLDIIRPRVLRKEEEVARPCEKGPCDFGELDEDKRRRVKINLRTLVKKL</sequence>
<gene>
    <name evidence="1" type="ORF">NP493_1548g00001</name>
</gene>
<dbReference type="EMBL" id="JAODUO010001548">
    <property type="protein sequence ID" value="KAK2161995.1"/>
    <property type="molecule type" value="Genomic_DNA"/>
</dbReference>
<organism evidence="1 2">
    <name type="scientific">Ridgeia piscesae</name>
    <name type="common">Tubeworm</name>
    <dbReference type="NCBI Taxonomy" id="27915"/>
    <lineage>
        <taxon>Eukaryota</taxon>
        <taxon>Metazoa</taxon>
        <taxon>Spiralia</taxon>
        <taxon>Lophotrochozoa</taxon>
        <taxon>Annelida</taxon>
        <taxon>Polychaeta</taxon>
        <taxon>Sedentaria</taxon>
        <taxon>Canalipalpata</taxon>
        <taxon>Sabellida</taxon>
        <taxon>Siboglinidae</taxon>
        <taxon>Ridgeia</taxon>
    </lineage>
</organism>
<feature type="non-terminal residue" evidence="1">
    <location>
        <position position="1"/>
    </location>
</feature>
<accession>A0AAD9N9N0</accession>
<reference evidence="1" key="1">
    <citation type="journal article" date="2023" name="Mol. Biol. Evol.">
        <title>Third-Generation Sequencing Reveals the Adaptive Role of the Epigenome in Three Deep-Sea Polychaetes.</title>
        <authorList>
            <person name="Perez M."/>
            <person name="Aroh O."/>
            <person name="Sun Y."/>
            <person name="Lan Y."/>
            <person name="Juniper S.K."/>
            <person name="Young C.R."/>
            <person name="Angers B."/>
            <person name="Qian P.Y."/>
        </authorList>
    </citation>
    <scope>NUCLEOTIDE SEQUENCE</scope>
    <source>
        <strain evidence="1">R07B-5</strain>
    </source>
</reference>
<evidence type="ECO:0000313" key="1">
    <source>
        <dbReference type="EMBL" id="KAK2161995.1"/>
    </source>
</evidence>
<dbReference type="InterPro" id="IPR014717">
    <property type="entry name" value="Transl_elong_EF1B/ribsomal_bS6"/>
</dbReference>
<comment type="caution">
    <text evidence="1">The sequence shown here is derived from an EMBL/GenBank/DDBJ whole genome shotgun (WGS) entry which is preliminary data.</text>
</comment>
<dbReference type="Gene3D" id="3.30.70.60">
    <property type="match status" value="1"/>
</dbReference>